<dbReference type="GO" id="GO:0015658">
    <property type="term" value="F:branched-chain amino acid transmembrane transporter activity"/>
    <property type="evidence" value="ECO:0007669"/>
    <property type="project" value="InterPro"/>
</dbReference>
<dbReference type="AlphaFoldDB" id="A0A8J6NBI0"/>
<evidence type="ECO:0000313" key="7">
    <source>
        <dbReference type="EMBL" id="MBC8209134.1"/>
    </source>
</evidence>
<feature type="transmembrane region" description="Helical" evidence="6">
    <location>
        <begin position="36"/>
        <end position="54"/>
    </location>
</feature>
<keyword evidence="3 6" id="KW-0812">Transmembrane</keyword>
<evidence type="ECO:0000256" key="2">
    <source>
        <dbReference type="ARBA" id="ARBA00022475"/>
    </source>
</evidence>
<comment type="subcellular location">
    <subcellularLocation>
        <location evidence="1">Cell membrane</location>
        <topology evidence="1">Multi-pass membrane protein</topology>
    </subcellularLocation>
</comment>
<dbReference type="Pfam" id="PF02653">
    <property type="entry name" value="BPD_transp_2"/>
    <property type="match status" value="1"/>
</dbReference>
<feature type="transmembrane region" description="Helical" evidence="6">
    <location>
        <begin position="265"/>
        <end position="289"/>
    </location>
</feature>
<feature type="transmembrane region" description="Helical" evidence="6">
    <location>
        <begin position="103"/>
        <end position="121"/>
    </location>
</feature>
<name>A0A8J6NBI0_9BACT</name>
<feature type="transmembrane region" description="Helical" evidence="6">
    <location>
        <begin position="301"/>
        <end position="320"/>
    </location>
</feature>
<dbReference type="InterPro" id="IPR001851">
    <property type="entry name" value="ABC_transp_permease"/>
</dbReference>
<dbReference type="PANTHER" id="PTHR30482:SF17">
    <property type="entry name" value="ABC TRANSPORTER ATP-BINDING PROTEIN"/>
    <property type="match status" value="1"/>
</dbReference>
<accession>A0A8J6NBI0</accession>
<dbReference type="EMBL" id="JACNLK010000077">
    <property type="protein sequence ID" value="MBC8209134.1"/>
    <property type="molecule type" value="Genomic_DNA"/>
</dbReference>
<keyword evidence="2" id="KW-1003">Cell membrane</keyword>
<dbReference type="CDD" id="cd06581">
    <property type="entry name" value="TM_PBP1_LivM_like"/>
    <property type="match status" value="1"/>
</dbReference>
<evidence type="ECO:0000256" key="6">
    <source>
        <dbReference type="SAM" id="Phobius"/>
    </source>
</evidence>
<evidence type="ECO:0000256" key="5">
    <source>
        <dbReference type="ARBA" id="ARBA00023136"/>
    </source>
</evidence>
<evidence type="ECO:0000256" key="1">
    <source>
        <dbReference type="ARBA" id="ARBA00004651"/>
    </source>
</evidence>
<reference evidence="7 8" key="1">
    <citation type="submission" date="2020-08" db="EMBL/GenBank/DDBJ databases">
        <title>Bridging the membrane lipid divide: bacteria of the FCB group superphylum have the potential to synthesize archaeal ether lipids.</title>
        <authorList>
            <person name="Villanueva L."/>
            <person name="Von Meijenfeldt F.A.B."/>
            <person name="Westbye A.B."/>
            <person name="Yadav S."/>
            <person name="Hopmans E.C."/>
            <person name="Dutilh B.E."/>
            <person name="Sinninghe Damste J.S."/>
        </authorList>
    </citation>
    <scope>NUCLEOTIDE SEQUENCE [LARGE SCALE GENOMIC DNA]</scope>
    <source>
        <strain evidence="7">NIOZ-UU81</strain>
    </source>
</reference>
<dbReference type="Proteomes" id="UP000599024">
    <property type="component" value="Unassembled WGS sequence"/>
</dbReference>
<sequence>MRAFLRNERLMLTVLLVFALLPPLFQLMGQEYLLSLLNRILIYGLAAASLDLILGYGGMVSLGHAAFLGIGAYSAGILAFHSYEGSAVLNWPMGLVLPGSESLLLALFVAVVMAGFFGLLTGSISLRTRGMHFIMITLAFAQMFYYLFISLDRYGGEDGISLFGRGHLPGFDLNNDFIYYYLCLFILILFLVLARRFTTSRFGLVLRGGRDNEQRLRALGFPVYRYRLICYALAAAAAGVAGVLMAHQGEYVSPGLMHWTKSGEIMVMVLLGGSGTLVGPLLGAGVLLLLEEVLAIYTEHWMVILGPFLILVVLFARNGIHGLLMKIGGRDD</sequence>
<dbReference type="InterPro" id="IPR043428">
    <property type="entry name" value="LivM-like"/>
</dbReference>
<dbReference type="GO" id="GO:0005886">
    <property type="term" value="C:plasma membrane"/>
    <property type="evidence" value="ECO:0007669"/>
    <property type="project" value="UniProtKB-SubCell"/>
</dbReference>
<gene>
    <name evidence="7" type="ORF">H8E79_08215</name>
</gene>
<keyword evidence="4 6" id="KW-1133">Transmembrane helix</keyword>
<organism evidence="7 8">
    <name type="scientific">Candidatus Desulfatifera sulfidica</name>
    <dbReference type="NCBI Taxonomy" id="2841691"/>
    <lineage>
        <taxon>Bacteria</taxon>
        <taxon>Pseudomonadati</taxon>
        <taxon>Thermodesulfobacteriota</taxon>
        <taxon>Desulfobulbia</taxon>
        <taxon>Desulfobulbales</taxon>
        <taxon>Desulfobulbaceae</taxon>
        <taxon>Candidatus Desulfatifera</taxon>
    </lineage>
</organism>
<evidence type="ECO:0000313" key="8">
    <source>
        <dbReference type="Proteomes" id="UP000599024"/>
    </source>
</evidence>
<evidence type="ECO:0000256" key="4">
    <source>
        <dbReference type="ARBA" id="ARBA00022989"/>
    </source>
</evidence>
<feature type="transmembrane region" description="Helical" evidence="6">
    <location>
        <begin position="177"/>
        <end position="194"/>
    </location>
</feature>
<protein>
    <submittedName>
        <fullName evidence="7">Branched-chain amino acid ABC transporter permease</fullName>
    </submittedName>
</protein>
<feature type="transmembrane region" description="Helical" evidence="6">
    <location>
        <begin position="66"/>
        <end position="83"/>
    </location>
</feature>
<feature type="transmembrane region" description="Helical" evidence="6">
    <location>
        <begin position="224"/>
        <end position="245"/>
    </location>
</feature>
<evidence type="ECO:0000256" key="3">
    <source>
        <dbReference type="ARBA" id="ARBA00022692"/>
    </source>
</evidence>
<comment type="caution">
    <text evidence="7">The sequence shown here is derived from an EMBL/GenBank/DDBJ whole genome shotgun (WGS) entry which is preliminary data.</text>
</comment>
<feature type="transmembrane region" description="Helical" evidence="6">
    <location>
        <begin position="133"/>
        <end position="151"/>
    </location>
</feature>
<dbReference type="PANTHER" id="PTHR30482">
    <property type="entry name" value="HIGH-AFFINITY BRANCHED-CHAIN AMINO ACID TRANSPORT SYSTEM PERMEASE"/>
    <property type="match status" value="1"/>
</dbReference>
<proteinExistence type="predicted"/>
<keyword evidence="5 6" id="KW-0472">Membrane</keyword>